<accession>A0A2M7RAF3</accession>
<name>A0A2M7RAF3_9BACT</name>
<dbReference type="Proteomes" id="UP000228689">
    <property type="component" value="Unassembled WGS sequence"/>
</dbReference>
<reference evidence="2" key="1">
    <citation type="submission" date="2017-09" db="EMBL/GenBank/DDBJ databases">
        <title>Depth-based differentiation of microbial function through sediment-hosted aquifers and enrichment of novel symbionts in the deep terrestrial subsurface.</title>
        <authorList>
            <person name="Probst A.J."/>
            <person name="Ladd B."/>
            <person name="Jarett J.K."/>
            <person name="Geller-Mcgrath D.E."/>
            <person name="Sieber C.M.K."/>
            <person name="Emerson J.B."/>
            <person name="Anantharaman K."/>
            <person name="Thomas B.C."/>
            <person name="Malmstrom R."/>
            <person name="Stieglmeier M."/>
            <person name="Klingl A."/>
            <person name="Woyke T."/>
            <person name="Ryan C.M."/>
            <person name="Banfield J.F."/>
        </authorList>
    </citation>
    <scope>NUCLEOTIDE SEQUENCE [LARGE SCALE GENOMIC DNA]</scope>
</reference>
<dbReference type="EMBL" id="PFMC01000085">
    <property type="protein sequence ID" value="PIY93768.1"/>
    <property type="molecule type" value="Genomic_DNA"/>
</dbReference>
<gene>
    <name evidence="1" type="ORF">COY67_03750</name>
</gene>
<organism evidence="1 2">
    <name type="scientific">Candidatus Komeilibacteria bacterium CG_4_10_14_0_8_um_filter_37_78</name>
    <dbReference type="NCBI Taxonomy" id="1974471"/>
    <lineage>
        <taxon>Bacteria</taxon>
        <taxon>Candidatus Komeiliibacteriota</taxon>
    </lineage>
</organism>
<dbReference type="AlphaFoldDB" id="A0A2M7RAF3"/>
<sequence>MAGEQTFGQERLNSNLEKTESVLTRDTLERMKIGLIDQMKEGNVEKDDLEEIISVATAALEKLG</sequence>
<proteinExistence type="predicted"/>
<evidence type="ECO:0000313" key="1">
    <source>
        <dbReference type="EMBL" id="PIY93768.1"/>
    </source>
</evidence>
<evidence type="ECO:0000313" key="2">
    <source>
        <dbReference type="Proteomes" id="UP000228689"/>
    </source>
</evidence>
<comment type="caution">
    <text evidence="1">The sequence shown here is derived from an EMBL/GenBank/DDBJ whole genome shotgun (WGS) entry which is preliminary data.</text>
</comment>
<protein>
    <submittedName>
        <fullName evidence="1">Uncharacterized protein</fullName>
    </submittedName>
</protein>